<organism evidence="7 8">
    <name type="scientific">Roseateles albus</name>
    <dbReference type="NCBI Taxonomy" id="2987525"/>
    <lineage>
        <taxon>Bacteria</taxon>
        <taxon>Pseudomonadati</taxon>
        <taxon>Pseudomonadota</taxon>
        <taxon>Betaproteobacteria</taxon>
        <taxon>Burkholderiales</taxon>
        <taxon>Sphaerotilaceae</taxon>
        <taxon>Roseateles</taxon>
    </lineage>
</organism>
<dbReference type="PIRSF" id="PIRSF036761">
    <property type="entry name" value="GDH_Mll4104"/>
    <property type="match status" value="1"/>
</dbReference>
<protein>
    <submittedName>
        <fullName evidence="7">NAD-glutamate dehydrogenase</fullName>
    </submittedName>
</protein>
<dbReference type="Pfam" id="PF21077">
    <property type="entry name" value="GDH_ACT3"/>
    <property type="match status" value="1"/>
</dbReference>
<dbReference type="InterPro" id="IPR007780">
    <property type="entry name" value="NAD_Glu_DH_bac"/>
</dbReference>
<dbReference type="RefSeq" id="WP_273601807.1">
    <property type="nucleotide sequence ID" value="NZ_JAQQXT010000013.1"/>
</dbReference>
<feature type="domain" description="NAD-glutamate dehydrogenase ACT3" evidence="6">
    <location>
        <begin position="557"/>
        <end position="638"/>
    </location>
</feature>
<comment type="caution">
    <text evidence="7">The sequence shown here is derived from an EMBL/GenBank/DDBJ whole genome shotgun (WGS) entry which is preliminary data.</text>
</comment>
<feature type="domain" description="NAD-specific glutamate dehydrogenase C-terminal" evidence="3">
    <location>
        <begin position="1281"/>
        <end position="1610"/>
    </location>
</feature>
<feature type="domain" description="NAD-glutamate dehydrogenase N-terminal ACT1" evidence="4">
    <location>
        <begin position="36"/>
        <end position="178"/>
    </location>
</feature>
<dbReference type="InterPro" id="IPR049058">
    <property type="entry name" value="NAD_Glu_DH_HM2"/>
</dbReference>
<proteinExistence type="predicted"/>
<feature type="domain" description="NAD-glutamate dehydrogenase ACT2" evidence="5">
    <location>
        <begin position="412"/>
        <end position="501"/>
    </location>
</feature>
<evidence type="ECO:0000259" key="2">
    <source>
        <dbReference type="Pfam" id="PF05088"/>
    </source>
</evidence>
<sequence length="1613" mass="177026">MTEPLNALQSERIDAVLALAATRQKTPEQAAMIESFGREYFRRVDTEDLLARTPEDLLGALLSHLQFGAKRQPGQTLARVLSPSVADNGWASRHSVIDIINDDMPFLVDTTTIEINRQGLTLHLIVHPIFGVERDADGQLLAIRPRSEAADAPGLKRESWMHIEVDRIIDAGQRHELLAGIERVLGDVRAAVQDWKPMVGALHAAITELEQAPAALDKAEVQESLAFLHWLADDHMTLLGYRCHELVSEAGADALRLISGSGLGLLRETSEEKLSSSFSMLPANARALARAPSPLLVITKANTRSTVHRAGYTDYVGIKRYNAAGEVTGEHRFIGLFTSTAYSARVSETPLLRGRVGAITQRAGLPAGGHLAKALQHILETYPRDDLYQISNDELYETALGILALGERQRLRLFVCRDPFDRFFSCLVYVPREAYSTDMRIKFQAILMQVFSGSSAEFDVQLSDAVLARIHFTVRTTPGQVPVFDCKDVEAKLTAAARRWDDDLREALVDAEGEARGLELFKRWAAGFPAGYRERISARAAVPDVVKLASLSPEAPLALALYRPFGAEPGTLGFKVYRLGQAVVLSDSLPMLEHMGVRVLGEHNHRILDASAPAGQGNSVSLHDFELQAAVSDEIEPEALARLFEDTFARVFRGEVENDDFNRLVLRAGLANDEIVVLRAYAKYLRQIGFALSQATIEATLAAHPRIARMLVTLFKLRFDPAAHDELGANAQVNGIEKALEKVSNLQEDRVLRQLLALMQATLRTNFWRTGVGHSGAAGPRRSFLSFKLDSAKIPGLPEPRPLYEISVYSPRFEGIHLRGGKVARGGLRWSDRPEDFRTEVLGLVKAQMVKNTVIVPVGSKGGFVLKKAPPQSDREAFMKEGISCYQDYLRALLDLTDNYAGGQVVPPPQVVRLDEDDPYLVVAADKGTATFSDYANTVSLEYGHWLGDAFASGGSVGYDHKAMGITARGAWESVKRHFREIGINTQSQEFTVVGVGDMSGDVFGNGMLLSPHIRLVAAFDHRHVFIDPSPDAAASFAERERLFKLPRSSWADYETALISAGGGVWARSEKSIPISPQAQAVLGISADRLAPNELLSAILKAPVDLLYNGGIGTYIKASSEVHADVGDRANDALRINGAELRCKVVGEGGNLGCTQRGRVEAALAGVRIYTDAIDNSAGVDTSDHEVNIKILLGLAMGDGEMTLKQRNTLLPQMTDEVASLVLRDNYFQTQALSIANRQGAALIDQQARFIRFLERAGRLNRAIEFLPTDDQIKERKARGVGLTTPEMAVLLAYSKMWLSDELMSSDLPEDSWIGTAVERYFPALLREKFGAYIPRHPLKREIIVTHVLNSMLNRVGATFVHRLSESSGAKPAQIVRAYLATREVFGYVPLWLKIEALDNQVADEVQADMIDELGRLGAHATNWFLRSRRLAEPMEQVIKRFAPAVEVLRTTLVQHNDLSARAAARVAAGVPIDIARDVSHAEELFAALDIAEIADATQHSLEVVCEVHAKLGQKLGLERLRQQIDALAADSYWQTQAKAALGDDLSGLQRAIALDVLGQGEGQAAPELLSNWTTRNQDALERAHKLLGEFSEAKAVDLAMLSVALRELRNLA</sequence>
<dbReference type="Pfam" id="PF05088">
    <property type="entry name" value="Bac_GDH_CD"/>
    <property type="match status" value="1"/>
</dbReference>
<keyword evidence="1" id="KW-0560">Oxidoreductase</keyword>
<dbReference type="EMBL" id="JAQQXT010000013">
    <property type="protein sequence ID" value="MDC8773636.1"/>
    <property type="molecule type" value="Genomic_DNA"/>
</dbReference>
<dbReference type="InterPro" id="IPR049056">
    <property type="entry name" value="NAD_Glu_DH_HM3"/>
</dbReference>
<evidence type="ECO:0000259" key="5">
    <source>
        <dbReference type="Pfam" id="PF21076"/>
    </source>
</evidence>
<dbReference type="InterPro" id="IPR024727">
    <property type="entry name" value="NAD_Glu_DH_N_ACT1"/>
</dbReference>
<dbReference type="SUPFAM" id="SSF53223">
    <property type="entry name" value="Aminoacid dehydrogenase-like, N-terminal domain"/>
    <property type="match status" value="1"/>
</dbReference>
<dbReference type="Pfam" id="PF21074">
    <property type="entry name" value="GDH_C"/>
    <property type="match status" value="1"/>
</dbReference>
<dbReference type="SUPFAM" id="SSF51735">
    <property type="entry name" value="NAD(P)-binding Rossmann-fold domains"/>
    <property type="match status" value="1"/>
</dbReference>
<dbReference type="InterPro" id="IPR049062">
    <property type="entry name" value="NAD_Glu_DH_ACT2"/>
</dbReference>
<dbReference type="InterPro" id="IPR028971">
    <property type="entry name" value="NAD-GDH_cat"/>
</dbReference>
<evidence type="ECO:0000259" key="6">
    <source>
        <dbReference type="Pfam" id="PF21077"/>
    </source>
</evidence>
<dbReference type="InterPro" id="IPR049059">
    <property type="entry name" value="NAD_Glu_DH_HM1"/>
</dbReference>
<dbReference type="Pfam" id="PF21073">
    <property type="entry name" value="GDH_HM1"/>
    <property type="match status" value="1"/>
</dbReference>
<dbReference type="PANTHER" id="PTHR43403:SF1">
    <property type="entry name" value="NAD-SPECIFIC GLUTAMATE DEHYDROGENASE"/>
    <property type="match status" value="1"/>
</dbReference>
<evidence type="ECO:0000313" key="8">
    <source>
        <dbReference type="Proteomes" id="UP001221189"/>
    </source>
</evidence>
<name>A0ABT5KI68_9BURK</name>
<dbReference type="Proteomes" id="UP001221189">
    <property type="component" value="Unassembled WGS sequence"/>
</dbReference>
<dbReference type="Pfam" id="PF21076">
    <property type="entry name" value="GDH_ACT2"/>
    <property type="match status" value="1"/>
</dbReference>
<dbReference type="Pfam" id="PF21079">
    <property type="entry name" value="GDH_HM2"/>
    <property type="match status" value="1"/>
</dbReference>
<accession>A0ABT5KI68</accession>
<evidence type="ECO:0000259" key="4">
    <source>
        <dbReference type="Pfam" id="PF21075"/>
    </source>
</evidence>
<dbReference type="InterPro" id="IPR048381">
    <property type="entry name" value="GDH_C"/>
</dbReference>
<gene>
    <name evidence="7" type="ORF">PRZ03_18830</name>
</gene>
<reference evidence="7 8" key="1">
    <citation type="submission" date="2022-10" db="EMBL/GenBank/DDBJ databases">
        <title>Paucibacter sp. hw1 Genome sequencing.</title>
        <authorList>
            <person name="Park S."/>
        </authorList>
    </citation>
    <scope>NUCLEOTIDE SEQUENCE [LARGE SCALE GENOMIC DNA]</scope>
    <source>
        <strain evidence="8">hw1</strain>
    </source>
</reference>
<keyword evidence="8" id="KW-1185">Reference proteome</keyword>
<dbReference type="Gene3D" id="3.40.50.720">
    <property type="entry name" value="NAD(P)-binding Rossmann-like Domain"/>
    <property type="match status" value="1"/>
</dbReference>
<dbReference type="PANTHER" id="PTHR43403">
    <property type="entry name" value="NAD-SPECIFIC GLUTAMATE DEHYDROGENASE"/>
    <property type="match status" value="1"/>
</dbReference>
<dbReference type="Pfam" id="PF21078">
    <property type="entry name" value="GDH_HM3"/>
    <property type="match status" value="1"/>
</dbReference>
<dbReference type="InterPro" id="IPR049064">
    <property type="entry name" value="NAD_Glu_DH_ACT3"/>
</dbReference>
<evidence type="ECO:0000313" key="7">
    <source>
        <dbReference type="EMBL" id="MDC8773636.1"/>
    </source>
</evidence>
<dbReference type="InterPro" id="IPR046346">
    <property type="entry name" value="Aminoacid_DH-like_N_sf"/>
</dbReference>
<evidence type="ECO:0000256" key="1">
    <source>
        <dbReference type="ARBA" id="ARBA00023002"/>
    </source>
</evidence>
<dbReference type="Pfam" id="PF21075">
    <property type="entry name" value="GDH_ACT1"/>
    <property type="match status" value="1"/>
</dbReference>
<feature type="domain" description="NAD-glutamate dehydrogenase catalytic" evidence="2">
    <location>
        <begin position="736"/>
        <end position="1235"/>
    </location>
</feature>
<dbReference type="InterPro" id="IPR036291">
    <property type="entry name" value="NAD(P)-bd_dom_sf"/>
</dbReference>
<evidence type="ECO:0000259" key="3">
    <source>
        <dbReference type="Pfam" id="PF21074"/>
    </source>
</evidence>